<dbReference type="SUPFAM" id="SSF53383">
    <property type="entry name" value="PLP-dependent transferases"/>
    <property type="match status" value="1"/>
</dbReference>
<dbReference type="EMBL" id="JRGF01000002">
    <property type="protein sequence ID" value="KHE42772.1"/>
    <property type="molecule type" value="Genomic_DNA"/>
</dbReference>
<keyword evidence="3" id="KW-0663">Pyridoxal phosphate</keyword>
<keyword evidence="4" id="KW-0456">Lyase</keyword>
<dbReference type="InterPro" id="IPR015422">
    <property type="entry name" value="PyrdxlP-dep_Trfase_small"/>
</dbReference>
<evidence type="ECO:0000256" key="2">
    <source>
        <dbReference type="ARBA" id="ARBA00012224"/>
    </source>
</evidence>
<evidence type="ECO:0000313" key="8">
    <source>
        <dbReference type="Proteomes" id="UP000030889"/>
    </source>
</evidence>
<dbReference type="CDD" id="cd00609">
    <property type="entry name" value="AAT_like"/>
    <property type="match status" value="1"/>
</dbReference>
<sequence length="391" mass="43804">MRYNFDDIIDRRGSGCVKYDDLSAFGNANVIPLWIADMDFEAPEFICQAIARRAAHRVFGYGMRTDAYYAAITNWVERRNGWHIDREWIDFTPGVVAGFVFALRALSAEGDGIVIMPPVYPPFAAQIKANGRRVVENPLIPEKGCYRIDYDDLDRKLAEATVLLFCNPHNPTGRVFTAEELRRVADLCRKHDVAIVSDEIHSDLIFAPCRHTHIASLCAEGQRCITLIAPTKTFNIAGLSTSAAITPDPAAREALRTELGRYHVDQGNIFGTAALIAAYNEGEEWLGQMLDYVHGNMEFTVRFLAEHLPEIRTAIPEGTYLMWLDLRGLGLGHEELLRFMAREAGVGLNDGAAFGVQGRGFMRMNMATSRALIETALLQIEAAWRSRENRH</sequence>
<dbReference type="EC" id="4.4.1.13" evidence="2"/>
<dbReference type="InterPro" id="IPR015421">
    <property type="entry name" value="PyrdxlP-dep_Trfase_major"/>
</dbReference>
<dbReference type="PANTHER" id="PTHR43525">
    <property type="entry name" value="PROTEIN MALY"/>
    <property type="match status" value="1"/>
</dbReference>
<name>A0ABR4YKK3_9BACT</name>
<organism evidence="7 8">
    <name type="scientific">Alistipes inops</name>
    <dbReference type="NCBI Taxonomy" id="1501391"/>
    <lineage>
        <taxon>Bacteria</taxon>
        <taxon>Pseudomonadati</taxon>
        <taxon>Bacteroidota</taxon>
        <taxon>Bacteroidia</taxon>
        <taxon>Bacteroidales</taxon>
        <taxon>Rikenellaceae</taxon>
        <taxon>Alistipes</taxon>
    </lineage>
</organism>
<dbReference type="Proteomes" id="UP000030889">
    <property type="component" value="Unassembled WGS sequence"/>
</dbReference>
<dbReference type="InterPro" id="IPR004839">
    <property type="entry name" value="Aminotransferase_I/II_large"/>
</dbReference>
<evidence type="ECO:0000313" key="7">
    <source>
        <dbReference type="EMBL" id="KHE42772.1"/>
    </source>
</evidence>
<comment type="caution">
    <text evidence="7">The sequence shown here is derived from an EMBL/GenBank/DDBJ whole genome shotgun (WGS) entry which is preliminary data.</text>
</comment>
<feature type="domain" description="Aminotransferase class I/classII large" evidence="6">
    <location>
        <begin position="29"/>
        <end position="377"/>
    </location>
</feature>
<dbReference type="InterPro" id="IPR015424">
    <property type="entry name" value="PyrdxlP-dep_Trfase"/>
</dbReference>
<dbReference type="PANTHER" id="PTHR43525:SF1">
    <property type="entry name" value="PROTEIN MALY"/>
    <property type="match status" value="1"/>
</dbReference>
<dbReference type="InterPro" id="IPR027619">
    <property type="entry name" value="C-S_lyase_PatB-like"/>
</dbReference>
<dbReference type="InterPro" id="IPR051798">
    <property type="entry name" value="Class-II_PLP-Dep_Aminotrans"/>
</dbReference>
<dbReference type="Pfam" id="PF00155">
    <property type="entry name" value="Aminotran_1_2"/>
    <property type="match status" value="1"/>
</dbReference>
<evidence type="ECO:0000256" key="3">
    <source>
        <dbReference type="ARBA" id="ARBA00022898"/>
    </source>
</evidence>
<evidence type="ECO:0000256" key="1">
    <source>
        <dbReference type="ARBA" id="ARBA00001933"/>
    </source>
</evidence>
<comment type="similarity">
    <text evidence="5">Belongs to the class-II pyridoxal-phosphate-dependent aminotransferase family. MalY/PatB cystathionine beta-lyase subfamily.</text>
</comment>
<evidence type="ECO:0000259" key="6">
    <source>
        <dbReference type="Pfam" id="PF00155"/>
    </source>
</evidence>
<protein>
    <recommendedName>
        <fullName evidence="2">cysteine-S-conjugate beta-lyase</fullName>
        <ecNumber evidence="2">4.4.1.13</ecNumber>
    </recommendedName>
</protein>
<dbReference type="Gene3D" id="3.40.640.10">
    <property type="entry name" value="Type I PLP-dependent aspartate aminotransferase-like (Major domain)"/>
    <property type="match status" value="1"/>
</dbReference>
<dbReference type="RefSeq" id="WP_035471689.1">
    <property type="nucleotide sequence ID" value="NZ_JRGF01000002.1"/>
</dbReference>
<evidence type="ECO:0000256" key="5">
    <source>
        <dbReference type="ARBA" id="ARBA00037974"/>
    </source>
</evidence>
<comment type="cofactor">
    <cofactor evidence="1">
        <name>pyridoxal 5'-phosphate</name>
        <dbReference type="ChEBI" id="CHEBI:597326"/>
    </cofactor>
</comment>
<evidence type="ECO:0000256" key="4">
    <source>
        <dbReference type="ARBA" id="ARBA00023239"/>
    </source>
</evidence>
<keyword evidence="8" id="KW-1185">Reference proteome</keyword>
<dbReference type="Gene3D" id="3.90.1150.10">
    <property type="entry name" value="Aspartate Aminotransferase, domain 1"/>
    <property type="match status" value="1"/>
</dbReference>
<dbReference type="NCBIfam" id="TIGR04350">
    <property type="entry name" value="C_S_lyase_PatB"/>
    <property type="match status" value="1"/>
</dbReference>
<reference evidence="7 8" key="1">
    <citation type="submission" date="2014-09" db="EMBL/GenBank/DDBJ databases">
        <title>Alistipes sp. 627, sp. nov., a novel member of the family Rikenellaceae isolated from human faeces.</title>
        <authorList>
            <person name="Shkoporov A.N."/>
            <person name="Chaplin A.V."/>
            <person name="Motuzova O.V."/>
            <person name="Kafarskaia L.I."/>
            <person name="Khokhlova E.V."/>
            <person name="Efimov B.A."/>
        </authorList>
    </citation>
    <scope>NUCLEOTIDE SEQUENCE [LARGE SCALE GENOMIC DNA]</scope>
    <source>
        <strain evidence="7 8">627</strain>
    </source>
</reference>
<gene>
    <name evidence="7" type="ORF">LG35_01820</name>
</gene>
<accession>A0ABR4YKK3</accession>
<proteinExistence type="inferred from homology"/>